<keyword evidence="1" id="KW-0812">Transmembrane</keyword>
<name>A0AAW4TRF9_BIFPS</name>
<dbReference type="Gene3D" id="1.20.1250.20">
    <property type="entry name" value="MFS general substrate transporter like domains"/>
    <property type="match status" value="2"/>
</dbReference>
<feature type="transmembrane region" description="Helical" evidence="1">
    <location>
        <begin position="283"/>
        <end position="303"/>
    </location>
</feature>
<sequence length="464" mass="50066">MHGLFGILDKGVVVDNANVKLSLKEKLSYGASDCAYNLVFNVVTTYMMFYYTDVAGISLLSVGTLFLVVRVLDAVAGPVVGALIDKTHTKWGKVRPWFLWFGAPFAIIGVMAFSVPNFGGVTKMIYVYVTYIMMNFLAVTVTTPCTALLPNLTTNAQERVNANAFRNVGGQIGVIASGMLTLPLVNLIGGGNQQLGFTVTMIIYGVICVGLLLLTFANTRERVFTPKEKEPPFIKSFAAMLHNGPWWILVTLNLVMFIGVVTKASSIVYFFKYNVGNETLSSLANGINSAGMIAGMILAPFFAKKMKNRNIAIMFFGFGIIGLLGLYVGAKIMSIPLIFVSMAVSALFQTGQSMGFVMLADVVDYGEWKTGVRSQGLITSCAAIGVTCGAGIAGWLSSFVLEINGFVPNQEQAAQALNAININFVWIPIACCAIGTVLMLLYKVDDQIGTIREELAARNQVVAE</sequence>
<evidence type="ECO:0000256" key="1">
    <source>
        <dbReference type="SAM" id="Phobius"/>
    </source>
</evidence>
<keyword evidence="1" id="KW-1133">Transmembrane helix</keyword>
<feature type="transmembrane region" description="Helical" evidence="1">
    <location>
        <begin position="310"/>
        <end position="329"/>
    </location>
</feature>
<dbReference type="Pfam" id="PF13347">
    <property type="entry name" value="MFS_2"/>
    <property type="match status" value="1"/>
</dbReference>
<dbReference type="CDD" id="cd17332">
    <property type="entry name" value="MFS_MelB_like"/>
    <property type="match status" value="1"/>
</dbReference>
<dbReference type="InterPro" id="IPR001927">
    <property type="entry name" value="Na/Gal_symport"/>
</dbReference>
<feature type="transmembrane region" description="Helical" evidence="1">
    <location>
        <begin position="420"/>
        <end position="442"/>
    </location>
</feature>
<dbReference type="SUPFAM" id="SSF103473">
    <property type="entry name" value="MFS general substrate transporter"/>
    <property type="match status" value="1"/>
</dbReference>
<feature type="transmembrane region" description="Helical" evidence="1">
    <location>
        <begin position="335"/>
        <end position="357"/>
    </location>
</feature>
<dbReference type="InterPro" id="IPR036259">
    <property type="entry name" value="MFS_trans_sf"/>
</dbReference>
<dbReference type="PANTHER" id="PTHR11328:SF24">
    <property type="entry name" value="MAJOR FACILITATOR SUPERFAMILY (MFS) PROFILE DOMAIN-CONTAINING PROTEIN"/>
    <property type="match status" value="1"/>
</dbReference>
<feature type="transmembrane region" description="Helical" evidence="1">
    <location>
        <begin position="97"/>
        <end position="119"/>
    </location>
</feature>
<feature type="transmembrane region" description="Helical" evidence="1">
    <location>
        <begin position="195"/>
        <end position="217"/>
    </location>
</feature>
<dbReference type="AlphaFoldDB" id="A0AAW4TRF9"/>
<evidence type="ECO:0000313" key="2">
    <source>
        <dbReference type="EMBL" id="MCB4879569.1"/>
    </source>
</evidence>
<feature type="transmembrane region" description="Helical" evidence="1">
    <location>
        <begin position="170"/>
        <end position="189"/>
    </location>
</feature>
<feature type="transmembrane region" description="Helical" evidence="1">
    <location>
        <begin position="377"/>
        <end position="400"/>
    </location>
</feature>
<feature type="transmembrane region" description="Helical" evidence="1">
    <location>
        <begin position="246"/>
        <end position="271"/>
    </location>
</feature>
<dbReference type="PANTHER" id="PTHR11328">
    <property type="entry name" value="MAJOR FACILITATOR SUPERFAMILY DOMAIN-CONTAINING PROTEIN"/>
    <property type="match status" value="1"/>
</dbReference>
<keyword evidence="1" id="KW-0472">Membrane</keyword>
<proteinExistence type="predicted"/>
<dbReference type="InterPro" id="IPR039672">
    <property type="entry name" value="MFS_2"/>
</dbReference>
<organism evidence="2 3">
    <name type="scientific">Bifidobacterium pseudocatenulatum</name>
    <dbReference type="NCBI Taxonomy" id="28026"/>
    <lineage>
        <taxon>Bacteria</taxon>
        <taxon>Bacillati</taxon>
        <taxon>Actinomycetota</taxon>
        <taxon>Actinomycetes</taxon>
        <taxon>Bifidobacteriales</taxon>
        <taxon>Bifidobacteriaceae</taxon>
        <taxon>Bifidobacterium</taxon>
    </lineage>
</organism>
<comment type="caution">
    <text evidence="2">The sequence shown here is derived from an EMBL/GenBank/DDBJ whole genome shotgun (WGS) entry which is preliminary data.</text>
</comment>
<dbReference type="Proteomes" id="UP001197735">
    <property type="component" value="Unassembled WGS sequence"/>
</dbReference>
<dbReference type="GO" id="GO:0008643">
    <property type="term" value="P:carbohydrate transport"/>
    <property type="evidence" value="ECO:0007669"/>
    <property type="project" value="InterPro"/>
</dbReference>
<dbReference type="NCBIfam" id="TIGR00792">
    <property type="entry name" value="gph"/>
    <property type="match status" value="1"/>
</dbReference>
<dbReference type="GO" id="GO:0005886">
    <property type="term" value="C:plasma membrane"/>
    <property type="evidence" value="ECO:0007669"/>
    <property type="project" value="TreeGrafter"/>
</dbReference>
<feature type="transmembrane region" description="Helical" evidence="1">
    <location>
        <begin position="57"/>
        <end position="85"/>
    </location>
</feature>
<dbReference type="GO" id="GO:0006814">
    <property type="term" value="P:sodium ion transport"/>
    <property type="evidence" value="ECO:0007669"/>
    <property type="project" value="InterPro"/>
</dbReference>
<dbReference type="EMBL" id="JAHXEI010000001">
    <property type="protein sequence ID" value="MCB4879569.1"/>
    <property type="molecule type" value="Genomic_DNA"/>
</dbReference>
<protein>
    <submittedName>
        <fullName evidence="2">Glycoside-pentoside-hexuronide (GPH):cation symporter</fullName>
    </submittedName>
</protein>
<accession>A0AAW4TRF9</accession>
<dbReference type="GO" id="GO:0015293">
    <property type="term" value="F:symporter activity"/>
    <property type="evidence" value="ECO:0007669"/>
    <property type="project" value="InterPro"/>
</dbReference>
<feature type="transmembrane region" description="Helical" evidence="1">
    <location>
        <begin position="125"/>
        <end position="149"/>
    </location>
</feature>
<evidence type="ECO:0000313" key="3">
    <source>
        <dbReference type="Proteomes" id="UP001197735"/>
    </source>
</evidence>
<reference evidence="2" key="1">
    <citation type="submission" date="2021-07" db="EMBL/GenBank/DDBJ databases">
        <title>Xylan utilisation by Bifidobacterium pseudocatenulatum.</title>
        <authorList>
            <person name="Watanabe Y."/>
        </authorList>
    </citation>
    <scope>NUCLEOTIDE SEQUENCE</scope>
    <source>
        <strain evidence="2">YIT12824</strain>
    </source>
</reference>
<gene>
    <name evidence="2" type="ORF">KZP06_02230</name>
</gene>